<keyword evidence="1" id="KW-0812">Transmembrane</keyword>
<dbReference type="Proteomes" id="UP000514462">
    <property type="component" value="Plasmid pRHBSTW-00938_2"/>
</dbReference>
<keyword evidence="1" id="KW-0472">Membrane</keyword>
<evidence type="ECO:0000313" key="3">
    <source>
        <dbReference type="Proteomes" id="UP000514462"/>
    </source>
</evidence>
<keyword evidence="1" id="KW-1133">Transmembrane helix</keyword>
<evidence type="ECO:0000313" key="2">
    <source>
        <dbReference type="EMBL" id="QMR42927.1"/>
    </source>
</evidence>
<evidence type="ECO:0000256" key="1">
    <source>
        <dbReference type="SAM" id="Phobius"/>
    </source>
</evidence>
<protein>
    <submittedName>
        <fullName evidence="2">Uncharacterized protein</fullName>
    </submittedName>
</protein>
<dbReference type="AlphaFoldDB" id="A0AAP9R1U2"/>
<accession>A0AAP9R1U2</accession>
<organism evidence="2 3">
    <name type="scientific">Klebsiella aerogenes</name>
    <name type="common">Enterobacter aerogenes</name>
    <dbReference type="NCBI Taxonomy" id="548"/>
    <lineage>
        <taxon>Bacteria</taxon>
        <taxon>Pseudomonadati</taxon>
        <taxon>Pseudomonadota</taxon>
        <taxon>Gammaproteobacteria</taxon>
        <taxon>Enterobacterales</taxon>
        <taxon>Enterobacteriaceae</taxon>
        <taxon>Klebsiella/Raoultella group</taxon>
        <taxon>Klebsiella</taxon>
    </lineage>
</organism>
<name>A0AAP9R1U2_KLEAE</name>
<feature type="transmembrane region" description="Helical" evidence="1">
    <location>
        <begin position="87"/>
        <end position="107"/>
    </location>
</feature>
<feature type="transmembrane region" description="Helical" evidence="1">
    <location>
        <begin position="58"/>
        <end position="75"/>
    </location>
</feature>
<sequence>MAYSFRSSRLMKRGLKLIGQLLGLAALIFLIAHLAITYPVEAAAVKSWMSGHRYGWLAWRLMLYIATGWGVWKIWHAPGFRPEYRRPLLRMLAASGALIVLCELVLLRGGQ</sequence>
<geneLocation type="plasmid" evidence="3">
    <name>prhbstw-00938_2</name>
</geneLocation>
<proteinExistence type="predicted"/>
<dbReference type="EMBL" id="CP055905">
    <property type="protein sequence ID" value="QMR42927.1"/>
    <property type="molecule type" value="Genomic_DNA"/>
</dbReference>
<dbReference type="RefSeq" id="WP_182015699.1">
    <property type="nucleotide sequence ID" value="NZ_CP055905.1"/>
</dbReference>
<keyword evidence="2" id="KW-0614">Plasmid</keyword>
<reference evidence="3" key="1">
    <citation type="submission" date="2020-06" db="EMBL/GenBank/DDBJ databases">
        <title>REHAB project genomes.</title>
        <authorList>
            <person name="Shaw L.P."/>
        </authorList>
    </citation>
    <scope>NUCLEOTIDE SEQUENCE [LARGE SCALE GENOMIC DNA]</scope>
    <source>
        <strain evidence="3">RHBSTW-00938</strain>
        <plasmid evidence="3">prhbstw-00938_2</plasmid>
    </source>
</reference>
<gene>
    <name evidence="2" type="ORF">HV331_25795</name>
</gene>